<dbReference type="SMART" id="SM00020">
    <property type="entry name" value="Tryp_SPc"/>
    <property type="match status" value="1"/>
</dbReference>
<dbReference type="PANTHER" id="PTHR15462">
    <property type="entry name" value="SERINE PROTEASE"/>
    <property type="match status" value="1"/>
</dbReference>
<evidence type="ECO:0000313" key="5">
    <source>
        <dbReference type="Proteomes" id="UP000285625"/>
    </source>
</evidence>
<dbReference type="GO" id="GO:0004252">
    <property type="term" value="F:serine-type endopeptidase activity"/>
    <property type="evidence" value="ECO:0007669"/>
    <property type="project" value="InterPro"/>
</dbReference>
<gene>
    <name evidence="4" type="ORF">BUZ57_07570</name>
</gene>
<evidence type="ECO:0000313" key="4">
    <source>
        <dbReference type="EMBL" id="RIO45403.1"/>
    </source>
</evidence>
<comment type="caution">
    <text evidence="4">The sequence shown here is derived from an EMBL/GenBank/DDBJ whole genome shotgun (WGS) entry which is preliminary data.</text>
</comment>
<dbReference type="GO" id="GO:0006508">
    <property type="term" value="P:proteolysis"/>
    <property type="evidence" value="ECO:0007669"/>
    <property type="project" value="InterPro"/>
</dbReference>
<evidence type="ECO:0000256" key="1">
    <source>
        <dbReference type="ARBA" id="ARBA00022729"/>
    </source>
</evidence>
<dbReference type="InterPro" id="IPR001254">
    <property type="entry name" value="Trypsin_dom"/>
</dbReference>
<sequence length="293" mass="32293">MINKWYKNHKFSMLYEQLQKNTSKGDKSMKKLCISMLISLIVLGGLLSSSIWANGIINTNTTEGNHLFTAKFEGEKQTCTAVAINPSTYLTAAHCVDYENKQGNIGKIYPALSGISTPLNYENVNKAIVYEEGSITKPVDKAKDLALLKVERPTSTSSTYYLNGKTPNIMGVSKDRIDKDSKSLINNKVYSVGYSSERGNNYSVLFEGEITNIYINSHRGNDENSFEKSGIVDTSIYAAPGQSGSGLYLKDEKGLNHSDELIGILSSSSYDNKNATFALITTKVKAWIDENSK</sequence>
<evidence type="ECO:0000256" key="2">
    <source>
        <dbReference type="ARBA" id="ARBA00022825"/>
    </source>
</evidence>
<dbReference type="PANTHER" id="PTHR15462:SF8">
    <property type="entry name" value="SERINE PROTEASE"/>
    <property type="match status" value="1"/>
</dbReference>
<dbReference type="AlphaFoldDB" id="A0A418JIE7"/>
<dbReference type="Proteomes" id="UP000285625">
    <property type="component" value="Unassembled WGS sequence"/>
</dbReference>
<dbReference type="PROSITE" id="PS00134">
    <property type="entry name" value="TRYPSIN_HIS"/>
    <property type="match status" value="1"/>
</dbReference>
<dbReference type="EMBL" id="QXVO01000021">
    <property type="protein sequence ID" value="RIO45403.1"/>
    <property type="molecule type" value="Genomic_DNA"/>
</dbReference>
<dbReference type="PROSITE" id="PS50240">
    <property type="entry name" value="TRYPSIN_DOM"/>
    <property type="match status" value="1"/>
</dbReference>
<protein>
    <recommendedName>
        <fullName evidence="3">Peptidase S1 domain-containing protein</fullName>
    </recommendedName>
</protein>
<dbReference type="InterPro" id="IPR050966">
    <property type="entry name" value="Glutamyl_endopeptidase"/>
</dbReference>
<dbReference type="InterPro" id="IPR043504">
    <property type="entry name" value="Peptidase_S1_PA_chymotrypsin"/>
</dbReference>
<dbReference type="SUPFAM" id="SSF50494">
    <property type="entry name" value="Trypsin-like serine proteases"/>
    <property type="match status" value="1"/>
</dbReference>
<feature type="domain" description="Peptidase S1" evidence="3">
    <location>
        <begin position="42"/>
        <end position="293"/>
    </location>
</feature>
<keyword evidence="2" id="KW-0378">Hydrolase</keyword>
<dbReference type="InterPro" id="IPR009003">
    <property type="entry name" value="Peptidase_S1_PA"/>
</dbReference>
<organism evidence="4 5">
    <name type="scientific">Staphylococcus hyicus</name>
    <dbReference type="NCBI Taxonomy" id="1284"/>
    <lineage>
        <taxon>Bacteria</taxon>
        <taxon>Bacillati</taxon>
        <taxon>Bacillota</taxon>
        <taxon>Bacilli</taxon>
        <taxon>Bacillales</taxon>
        <taxon>Staphylococcaceae</taxon>
        <taxon>Staphylococcus</taxon>
    </lineage>
</organism>
<accession>A0A418JIE7</accession>
<keyword evidence="2" id="KW-0720">Serine protease</keyword>
<proteinExistence type="predicted"/>
<evidence type="ECO:0000259" key="3">
    <source>
        <dbReference type="PROSITE" id="PS50240"/>
    </source>
</evidence>
<name>A0A418JIE7_STAHY</name>
<keyword evidence="2" id="KW-0645">Protease</keyword>
<dbReference type="InterPro" id="IPR018114">
    <property type="entry name" value="TRYPSIN_HIS"/>
</dbReference>
<reference evidence="4 5" key="1">
    <citation type="journal article" date="2016" name="Front. Microbiol.">
        <title>Comprehensive Phylogenetic Analysis of Bovine Non-aureus Staphylococci Species Based on Whole-Genome Sequencing.</title>
        <authorList>
            <person name="Naushad S."/>
            <person name="Barkema H.W."/>
            <person name="Luby C."/>
            <person name="Condas L.A."/>
            <person name="Nobrega D.B."/>
            <person name="Carson D.A."/>
            <person name="De Buck J."/>
        </authorList>
    </citation>
    <scope>NUCLEOTIDE SEQUENCE [LARGE SCALE GENOMIC DNA]</scope>
    <source>
        <strain evidence="4 5">SNUC 5959</strain>
    </source>
</reference>
<keyword evidence="1" id="KW-0732">Signal</keyword>
<dbReference type="Pfam" id="PF00089">
    <property type="entry name" value="Trypsin"/>
    <property type="match status" value="1"/>
</dbReference>
<dbReference type="Gene3D" id="2.40.10.10">
    <property type="entry name" value="Trypsin-like serine proteases"/>
    <property type="match status" value="2"/>
</dbReference>